<keyword evidence="3 5" id="KW-0472">Membrane</keyword>
<dbReference type="Pfam" id="PF08690">
    <property type="entry name" value="GET2"/>
    <property type="match status" value="1"/>
</dbReference>
<feature type="transmembrane region" description="Helical" evidence="5">
    <location>
        <begin position="206"/>
        <end position="224"/>
    </location>
</feature>
<evidence type="ECO:0000256" key="1">
    <source>
        <dbReference type="ARBA" id="ARBA00022692"/>
    </source>
</evidence>
<evidence type="ECO:0000256" key="5">
    <source>
        <dbReference type="SAM" id="Phobius"/>
    </source>
</evidence>
<evidence type="ECO:0000313" key="6">
    <source>
        <dbReference type="EMBL" id="GAA5802491.1"/>
    </source>
</evidence>
<dbReference type="PANTHER" id="PTHR28263:SF1">
    <property type="entry name" value="GOLGI TO ER TRAFFIC PROTEIN 2"/>
    <property type="match status" value="1"/>
</dbReference>
<comment type="caution">
    <text evidence="6">The sequence shown here is derived from an EMBL/GenBank/DDBJ whole genome shotgun (WGS) entry which is preliminary data.</text>
</comment>
<feature type="region of interest" description="Disordered" evidence="4">
    <location>
        <begin position="1"/>
        <end position="99"/>
    </location>
</feature>
<accession>A0ABP9Y694</accession>
<gene>
    <name evidence="6" type="ORF">HPULCUR_007956</name>
</gene>
<keyword evidence="2 5" id="KW-1133">Transmembrane helix</keyword>
<organism evidence="6 7">
    <name type="scientific">Helicostylum pulchrum</name>
    <dbReference type="NCBI Taxonomy" id="562976"/>
    <lineage>
        <taxon>Eukaryota</taxon>
        <taxon>Fungi</taxon>
        <taxon>Fungi incertae sedis</taxon>
        <taxon>Mucoromycota</taxon>
        <taxon>Mucoromycotina</taxon>
        <taxon>Mucoromycetes</taxon>
        <taxon>Mucorales</taxon>
        <taxon>Mucorineae</taxon>
        <taxon>Mucoraceae</taxon>
        <taxon>Helicostylum</taxon>
    </lineage>
</organism>
<evidence type="ECO:0000256" key="2">
    <source>
        <dbReference type="ARBA" id="ARBA00022989"/>
    </source>
</evidence>
<sequence length="284" mass="31482">MTELTEQEKLERRRQKRQQRILQSSESRLGKITGTAFPNRYTPSPTPSPSTSLKNNIEPTTVTPSSSTLNPDPVSFRTQRRDSDDPSEELGAPEPLPVDQDMNVVMNQAFASMFGGVAGVPGSEGGGFNPASLLSAMGGGAEMPGQAAVEQHVQDSTRFWNLLHLLVMVMLGVYSVYFEWTRAGSDRFAALLYKNVSNYPTIHVPVFWYFVTLELCLQSARLFYQKGTMPPTSTLATLATQLPYPFGNAVTIFLRYRLIWTCLVQDICVLVFIIGLSQVVSNVF</sequence>
<proteinExistence type="predicted"/>
<keyword evidence="1 5" id="KW-0812">Transmembrane</keyword>
<feature type="transmembrane region" description="Helical" evidence="5">
    <location>
        <begin position="258"/>
        <end position="280"/>
    </location>
</feature>
<feature type="transmembrane region" description="Helical" evidence="5">
    <location>
        <begin position="159"/>
        <end position="178"/>
    </location>
</feature>
<protein>
    <recommendedName>
        <fullName evidence="8">Golgi to ER traffic protein 2</fullName>
    </recommendedName>
</protein>
<name>A0ABP9Y694_9FUNG</name>
<dbReference type="EMBL" id="BAABUJ010000023">
    <property type="protein sequence ID" value="GAA5802491.1"/>
    <property type="molecule type" value="Genomic_DNA"/>
</dbReference>
<evidence type="ECO:0000256" key="3">
    <source>
        <dbReference type="ARBA" id="ARBA00023136"/>
    </source>
</evidence>
<dbReference type="Proteomes" id="UP001476247">
    <property type="component" value="Unassembled WGS sequence"/>
</dbReference>
<dbReference type="InterPro" id="IPR028143">
    <property type="entry name" value="Get2/sif1"/>
</dbReference>
<evidence type="ECO:0000313" key="7">
    <source>
        <dbReference type="Proteomes" id="UP001476247"/>
    </source>
</evidence>
<dbReference type="PANTHER" id="PTHR28263">
    <property type="entry name" value="GOLGI TO ER TRAFFIC PROTEIN 2"/>
    <property type="match status" value="1"/>
</dbReference>
<evidence type="ECO:0008006" key="8">
    <source>
        <dbReference type="Google" id="ProtNLM"/>
    </source>
</evidence>
<keyword evidence="7" id="KW-1185">Reference proteome</keyword>
<feature type="compositionally biased region" description="Polar residues" evidence="4">
    <location>
        <begin position="53"/>
        <end position="70"/>
    </location>
</feature>
<evidence type="ECO:0000256" key="4">
    <source>
        <dbReference type="SAM" id="MobiDB-lite"/>
    </source>
</evidence>
<reference evidence="6 7" key="1">
    <citation type="submission" date="2024-04" db="EMBL/GenBank/DDBJ databases">
        <title>genome sequences of Mucor flavus KT1a and Helicostylum pulchrum KT1b strains isolation_sourced from the surface of a dry-aged beef.</title>
        <authorList>
            <person name="Toyotome T."/>
            <person name="Hosono M."/>
            <person name="Torimaru M."/>
            <person name="Fukuda K."/>
            <person name="Mikami N."/>
        </authorList>
    </citation>
    <scope>NUCLEOTIDE SEQUENCE [LARGE SCALE GENOMIC DNA]</scope>
    <source>
        <strain evidence="6 7">KT1b</strain>
    </source>
</reference>
<feature type="compositionally biased region" description="Basic and acidic residues" evidence="4">
    <location>
        <begin position="1"/>
        <end position="11"/>
    </location>
</feature>